<evidence type="ECO:0000256" key="1">
    <source>
        <dbReference type="SAM" id="SignalP"/>
    </source>
</evidence>
<feature type="chain" id="PRO_5039311739" description="DUF5050 domain-containing protein" evidence="1">
    <location>
        <begin position="21"/>
        <end position="274"/>
    </location>
</feature>
<keyword evidence="1" id="KW-0732">Signal</keyword>
<dbReference type="RefSeq" id="WP_090160577.1">
    <property type="nucleotide sequence ID" value="NZ_FMWK01000001.1"/>
</dbReference>
<gene>
    <name evidence="2" type="ORF">SAMN02910350_00165</name>
</gene>
<dbReference type="SUPFAM" id="SSF69304">
    <property type="entry name" value="Tricorn protease N-terminal domain"/>
    <property type="match status" value="1"/>
</dbReference>
<name>A0A1G5RQK9_PSEXY</name>
<organism evidence="2 3">
    <name type="scientific">Pseudobutyrivibrio xylanivorans</name>
    <dbReference type="NCBI Taxonomy" id="185007"/>
    <lineage>
        <taxon>Bacteria</taxon>
        <taxon>Bacillati</taxon>
        <taxon>Bacillota</taxon>
        <taxon>Clostridia</taxon>
        <taxon>Lachnospirales</taxon>
        <taxon>Lachnospiraceae</taxon>
        <taxon>Pseudobutyrivibrio</taxon>
    </lineage>
</organism>
<evidence type="ECO:0008006" key="4">
    <source>
        <dbReference type="Google" id="ProtNLM"/>
    </source>
</evidence>
<feature type="signal peptide" evidence="1">
    <location>
        <begin position="1"/>
        <end position="20"/>
    </location>
</feature>
<protein>
    <recommendedName>
        <fullName evidence="4">DUF5050 domain-containing protein</fullName>
    </recommendedName>
</protein>
<dbReference type="Proteomes" id="UP000199428">
    <property type="component" value="Unassembled WGS sequence"/>
</dbReference>
<dbReference type="EMBL" id="FMWK01000001">
    <property type="protein sequence ID" value="SCZ76266.1"/>
    <property type="molecule type" value="Genomic_DNA"/>
</dbReference>
<reference evidence="2 3" key="1">
    <citation type="submission" date="2016-10" db="EMBL/GenBank/DDBJ databases">
        <authorList>
            <person name="de Groot N.N."/>
        </authorList>
    </citation>
    <scope>NUCLEOTIDE SEQUENCE [LARGE SCALE GENOMIC DNA]</scope>
    <source>
        <strain evidence="2 3">DSM 10317</strain>
    </source>
</reference>
<proteinExistence type="predicted"/>
<evidence type="ECO:0000313" key="3">
    <source>
        <dbReference type="Proteomes" id="UP000199428"/>
    </source>
</evidence>
<accession>A0A1G5RQK9</accession>
<dbReference type="PROSITE" id="PS51257">
    <property type="entry name" value="PROKAR_LIPOPROTEIN"/>
    <property type="match status" value="1"/>
</dbReference>
<evidence type="ECO:0000313" key="2">
    <source>
        <dbReference type="EMBL" id="SCZ76266.1"/>
    </source>
</evidence>
<dbReference type="AlphaFoldDB" id="A0A1G5RQK9"/>
<sequence>MRRRLIKNTAIMTLVISVFCGCSTSKNDVPENIKELPEVKIEKQQVTIPAISYYWAKEDSTGIYYFADKKLWKYDQKTDSNVVVTENLINPYDFAVYEGTIYTLECDEADSNGFGLFVYDENTDEFDELMSFDNQVHSIITSNHYIVATTDAEDQYEVYDISTPDKPQKVNADEVEIVKETPAVEVDEANEKVIYEGHTIADINQLEADMVEVWGWNESYAYIGAPVQGEDEFYKINLINTDEITKLADDTAKVAVFEDTILTKNKDGLVEIED</sequence>